<evidence type="ECO:0000259" key="4">
    <source>
        <dbReference type="Pfam" id="PF14843"/>
    </source>
</evidence>
<dbReference type="InterPro" id="IPR006212">
    <property type="entry name" value="Furin_repeat"/>
</dbReference>
<dbReference type="InterPro" id="IPR032778">
    <property type="entry name" value="GF_recep_IV"/>
</dbReference>
<dbReference type="GO" id="GO:0005524">
    <property type="term" value="F:ATP binding"/>
    <property type="evidence" value="ECO:0007669"/>
    <property type="project" value="UniProtKB-KW"/>
</dbReference>
<feature type="domain" description="Receptor L-domain" evidence="3">
    <location>
        <begin position="76"/>
        <end position="139"/>
    </location>
</feature>
<gene>
    <name evidence="5" type="ORF">MSPICULIGERA_LOCUS3820</name>
</gene>
<name>A0AA36FSA1_9BILA</name>
<feature type="domain" description="Growth factor receptor" evidence="4">
    <location>
        <begin position="399"/>
        <end position="457"/>
    </location>
</feature>
<dbReference type="EMBL" id="CATQJA010000998">
    <property type="protein sequence ID" value="CAJ0565164.1"/>
    <property type="molecule type" value="Genomic_DNA"/>
</dbReference>
<evidence type="ECO:0000256" key="1">
    <source>
        <dbReference type="ARBA" id="ARBA00023180"/>
    </source>
</evidence>
<evidence type="ECO:0000313" key="6">
    <source>
        <dbReference type="Proteomes" id="UP001177023"/>
    </source>
</evidence>
<dbReference type="Pfam" id="PF01030">
    <property type="entry name" value="Recep_L_domain"/>
    <property type="match status" value="2"/>
</dbReference>
<sequence>MAPSAGYLPYPTVLLLFVSVLCILAYTTQASVQWKLPQCRLGVINCTCSGSKNSYSKSGMRPEISHYEYLQKMYQNCTHVYNNVEIVNYDEDRPIDFLDDIVQVKGYILIYNNQNMSSISMKKLQIIWGDSLHRNEYAIESCKHYQDEETRRCVEFCSPLYRLNPATKTRYRDPNGKYTHDRSCVAKCPEGTLIEGAYCVLRCSEGYFYDARENTKECQPCKGLCPKSCRLEEIIDAYNIESLQNCTEIDGFIRLRTHTFKSHKGTNSTTVPALRPEKLNYLKTVRQITQFVDIAGIDLRNLSFLENVEVIEGRELSDKKFAVIVSNNPHVESFNWRKLDERLHGAPIQIRRGDVVVSQNHFLCYLSNTTFRGITTASVAVKDTGYMAVPANCESTNKCDDNCDAEFGCWGKGPTQCRKCKNWDQEGRCVKKCLENGFRAVEKTDKQGNLKRILPECWIGKRQPTTLPAECPIEYFRSGNRCLPCHASCYDNGCTGPVDMMGDHGCNNCSIYVETELHGIRCLYVDRSQNHDSEACQVNNYTGFFAAPEGSRIHCKRCAPECKTCTTGGTSVKESKCQCRNMSIPSLSDPTDHECVKDCGSQGYPLNNTHCARCHVFCEGGCNGPSNLECNKCKNATITYGNGTVACLAECDDTHPYYDS</sequence>
<keyword evidence="1" id="KW-0325">Glycoprotein</keyword>
<dbReference type="GO" id="GO:0004714">
    <property type="term" value="F:transmembrane receptor protein tyrosine kinase activity"/>
    <property type="evidence" value="ECO:0007669"/>
    <property type="project" value="UniProtKB-EC"/>
</dbReference>
<comment type="caution">
    <text evidence="5">The sequence shown here is derived from an EMBL/GenBank/DDBJ whole genome shotgun (WGS) entry which is preliminary data.</text>
</comment>
<keyword evidence="2" id="KW-0732">Signal</keyword>
<protein>
    <recommendedName>
        <fullName evidence="7">Receptor protein-tyrosine kinase</fullName>
    </recommendedName>
</protein>
<feature type="signal peptide" evidence="2">
    <location>
        <begin position="1"/>
        <end position="30"/>
    </location>
</feature>
<dbReference type="InterPro" id="IPR000494">
    <property type="entry name" value="Rcpt_L-dom"/>
</dbReference>
<accession>A0AA36FSA1</accession>
<feature type="domain" description="Receptor L-domain" evidence="3">
    <location>
        <begin position="245"/>
        <end position="368"/>
    </location>
</feature>
<dbReference type="InterPro" id="IPR009030">
    <property type="entry name" value="Growth_fac_rcpt_cys_sf"/>
</dbReference>
<dbReference type="InterPro" id="IPR036941">
    <property type="entry name" value="Rcpt_L-dom_sf"/>
</dbReference>
<evidence type="ECO:0000256" key="2">
    <source>
        <dbReference type="SAM" id="SignalP"/>
    </source>
</evidence>
<dbReference type="GO" id="GO:0016020">
    <property type="term" value="C:membrane"/>
    <property type="evidence" value="ECO:0007669"/>
    <property type="project" value="UniProtKB-SubCell"/>
</dbReference>
<evidence type="ECO:0000313" key="5">
    <source>
        <dbReference type="EMBL" id="CAJ0565164.1"/>
    </source>
</evidence>
<proteinExistence type="predicted"/>
<reference evidence="5" key="1">
    <citation type="submission" date="2023-06" db="EMBL/GenBank/DDBJ databases">
        <authorList>
            <person name="Delattre M."/>
        </authorList>
    </citation>
    <scope>NUCLEOTIDE SEQUENCE</scope>
    <source>
        <strain evidence="5">AF72</strain>
    </source>
</reference>
<dbReference type="SMART" id="SM00261">
    <property type="entry name" value="FU"/>
    <property type="match status" value="5"/>
</dbReference>
<organism evidence="5 6">
    <name type="scientific">Mesorhabditis spiculigera</name>
    <dbReference type="NCBI Taxonomy" id="96644"/>
    <lineage>
        <taxon>Eukaryota</taxon>
        <taxon>Metazoa</taxon>
        <taxon>Ecdysozoa</taxon>
        <taxon>Nematoda</taxon>
        <taxon>Chromadorea</taxon>
        <taxon>Rhabditida</taxon>
        <taxon>Rhabditina</taxon>
        <taxon>Rhabditomorpha</taxon>
        <taxon>Rhabditoidea</taxon>
        <taxon>Rhabditidae</taxon>
        <taxon>Mesorhabditinae</taxon>
        <taxon>Mesorhabditis</taxon>
    </lineage>
</organism>
<dbReference type="Proteomes" id="UP001177023">
    <property type="component" value="Unassembled WGS sequence"/>
</dbReference>
<dbReference type="Pfam" id="PF14843">
    <property type="entry name" value="GF_recep_IV"/>
    <property type="match status" value="1"/>
</dbReference>
<feature type="non-terminal residue" evidence="5">
    <location>
        <position position="1"/>
    </location>
</feature>
<dbReference type="CDD" id="cd00064">
    <property type="entry name" value="FU"/>
    <property type="match status" value="1"/>
</dbReference>
<dbReference type="SUPFAM" id="SSF57184">
    <property type="entry name" value="Growth factor receptor domain"/>
    <property type="match status" value="2"/>
</dbReference>
<evidence type="ECO:0008006" key="7">
    <source>
        <dbReference type="Google" id="ProtNLM"/>
    </source>
</evidence>
<dbReference type="SUPFAM" id="SSF52058">
    <property type="entry name" value="L domain-like"/>
    <property type="match status" value="2"/>
</dbReference>
<dbReference type="AlphaFoldDB" id="A0AA36FSA1"/>
<dbReference type="Gene3D" id="3.80.20.20">
    <property type="entry name" value="Receptor L-domain"/>
    <property type="match status" value="2"/>
</dbReference>
<dbReference type="Gene3D" id="2.10.220.10">
    <property type="entry name" value="Hormone Receptor, Insulin-like Growth Factor Receptor 1, Chain A, domain 2"/>
    <property type="match status" value="3"/>
</dbReference>
<evidence type="ECO:0000259" key="3">
    <source>
        <dbReference type="Pfam" id="PF01030"/>
    </source>
</evidence>
<keyword evidence="6" id="KW-1185">Reference proteome</keyword>
<feature type="chain" id="PRO_5041415102" description="Receptor protein-tyrosine kinase" evidence="2">
    <location>
        <begin position="31"/>
        <end position="660"/>
    </location>
</feature>